<keyword evidence="1" id="KW-0479">Metal-binding</keyword>
<dbReference type="KEGG" id="sace:GIY23_11110"/>
<evidence type="ECO:0000313" key="3">
    <source>
        <dbReference type="EMBL" id="QGK69996.1"/>
    </source>
</evidence>
<accession>A0A5Q3Q9G9</accession>
<keyword evidence="1" id="KW-0863">Zinc-finger</keyword>
<dbReference type="Proteomes" id="UP000371041">
    <property type="component" value="Chromosome"/>
</dbReference>
<gene>
    <name evidence="3" type="ORF">GIY23_11110</name>
</gene>
<organism evidence="3 4">
    <name type="scientific">Allosaccharopolyspora coralli</name>
    <dbReference type="NCBI Taxonomy" id="2665642"/>
    <lineage>
        <taxon>Bacteria</taxon>
        <taxon>Bacillati</taxon>
        <taxon>Actinomycetota</taxon>
        <taxon>Actinomycetes</taxon>
        <taxon>Pseudonocardiales</taxon>
        <taxon>Pseudonocardiaceae</taxon>
        <taxon>Allosaccharopolyspora</taxon>
    </lineage>
</organism>
<keyword evidence="3" id="KW-0067">ATP-binding</keyword>
<dbReference type="PANTHER" id="PTHR38133:SF1">
    <property type="entry name" value="SLR1429 PROTEIN"/>
    <property type="match status" value="1"/>
</dbReference>
<evidence type="ECO:0000256" key="1">
    <source>
        <dbReference type="PROSITE-ProRule" id="PRU00325"/>
    </source>
</evidence>
<keyword evidence="3" id="KW-0547">Nucleotide-binding</keyword>
<dbReference type="PROSITE" id="PS50966">
    <property type="entry name" value="ZF_SWIM"/>
    <property type="match status" value="1"/>
</dbReference>
<dbReference type="PANTHER" id="PTHR38133">
    <property type="entry name" value="SLR1429 PROTEIN"/>
    <property type="match status" value="1"/>
</dbReference>
<keyword evidence="1" id="KW-0862">Zinc</keyword>
<proteinExistence type="predicted"/>
<reference evidence="4" key="1">
    <citation type="submission" date="2019-11" db="EMBL/GenBank/DDBJ databases">
        <title>The complete genome sequence of Saccharopolyspora sp. E2A.</title>
        <authorList>
            <person name="Zhang G."/>
        </authorList>
    </citation>
    <scope>NUCLEOTIDE SEQUENCE [LARGE SCALE GENOMIC DNA]</scope>
    <source>
        <strain evidence="4">E2A</strain>
    </source>
</reference>
<evidence type="ECO:0000259" key="2">
    <source>
        <dbReference type="PROSITE" id="PS50966"/>
    </source>
</evidence>
<dbReference type="AlphaFoldDB" id="A0A5Q3Q9G9"/>
<sequence>MSDDAQVFTPFAPVRSRSKNLARTWWGRDWIDSLEQASLDQQELTAGRRIARSGTVGPIAVGPGHAAATVDAPDGTFRAVLRWAPLLDRDWTRVHDVVARSAGHVAALLDGELPAELVDSARDAGPALMPEIGDLDPDCDCPGWEHPCRHAAALAYQVAWLLDADPFVLLLIRGRARTELLRQWQHTPRASEPATAARDDDAAEAFSADTDVLPPDPVAPAEPAHPLVVYDTATIEAAALRRLATHAAHRARELLADPADVDRDGDLVRLAAQFPDDLGRWQAAARNECDLPRAVRAWELGGEGGLDVLEDTWTPQAPWWVRACTELADAAIEDGLADPRVQDNQWTSETVQLRCHRDGRWFGYRWQENQWWPVTRPDRDPVTALAATMQQ</sequence>
<keyword evidence="3" id="KW-0347">Helicase</keyword>
<dbReference type="Pfam" id="PF04434">
    <property type="entry name" value="SWIM"/>
    <property type="match status" value="1"/>
</dbReference>
<keyword evidence="4" id="KW-1185">Reference proteome</keyword>
<dbReference type="InterPro" id="IPR007527">
    <property type="entry name" value="Znf_SWIM"/>
</dbReference>
<dbReference type="GO" id="GO:0008270">
    <property type="term" value="F:zinc ion binding"/>
    <property type="evidence" value="ECO:0007669"/>
    <property type="project" value="UniProtKB-KW"/>
</dbReference>
<dbReference type="GO" id="GO:0004386">
    <property type="term" value="F:helicase activity"/>
    <property type="evidence" value="ECO:0007669"/>
    <property type="project" value="UniProtKB-KW"/>
</dbReference>
<name>A0A5Q3Q9G9_9PSEU</name>
<protein>
    <submittedName>
        <fullName evidence="3">SWF/SNF family helicase</fullName>
    </submittedName>
</protein>
<dbReference type="RefSeq" id="WP_154076579.1">
    <property type="nucleotide sequence ID" value="NZ_CP045929.1"/>
</dbReference>
<keyword evidence="3" id="KW-0378">Hydrolase</keyword>
<evidence type="ECO:0000313" key="4">
    <source>
        <dbReference type="Proteomes" id="UP000371041"/>
    </source>
</evidence>
<dbReference type="EMBL" id="CP045929">
    <property type="protein sequence ID" value="QGK69996.1"/>
    <property type="molecule type" value="Genomic_DNA"/>
</dbReference>
<feature type="domain" description="SWIM-type" evidence="2">
    <location>
        <begin position="128"/>
        <end position="159"/>
    </location>
</feature>